<dbReference type="EMBL" id="BCLY01000016">
    <property type="protein sequence ID" value="GAQ10802.1"/>
    <property type="molecule type" value="Genomic_DNA"/>
</dbReference>
<feature type="signal peptide" evidence="7">
    <location>
        <begin position="1"/>
        <end position="18"/>
    </location>
</feature>
<feature type="region of interest" description="Disordered" evidence="6">
    <location>
        <begin position="421"/>
        <end position="448"/>
    </location>
</feature>
<keyword evidence="7" id="KW-0732">Signal</keyword>
<feature type="coiled-coil region" evidence="5">
    <location>
        <begin position="2013"/>
        <end position="2240"/>
    </location>
</feature>
<organism evidence="8 9">
    <name type="scientific">Aspergillus lentulus</name>
    <dbReference type="NCBI Taxonomy" id="293939"/>
    <lineage>
        <taxon>Eukaryota</taxon>
        <taxon>Fungi</taxon>
        <taxon>Dikarya</taxon>
        <taxon>Ascomycota</taxon>
        <taxon>Pezizomycotina</taxon>
        <taxon>Eurotiomycetes</taxon>
        <taxon>Eurotiomycetidae</taxon>
        <taxon>Eurotiales</taxon>
        <taxon>Aspergillaceae</taxon>
        <taxon>Aspergillus</taxon>
        <taxon>Aspergillus subgen. Fumigati</taxon>
    </lineage>
</organism>
<sequence length="2544" mass="280164">MRVSTLLPLALAAGTAVASKNGTLGFALGNKNADGKCKVQSDYETDFDTLKDVTSLVRIYSASDCDTAKNIIPAAKAKNFKVVLGVWPDYDKSFTDDFNALKESVPGNEEVIDAITVGSEVLYRKSLTPQALLARIQQVQKEFPKVTVGMVDSWNKFADGTADPIIQGGVTYFLANGFAYWQGQELSNATNTYFDDMAQALGHIEQVAGSNADKIRFGNGETGWPTTGGSNYGPAVASTENAADYYKSAVCGILAWGVDVFYFEAFDESWKPETKGDNGEMQDETHWGAFTADHLDPLVSSANSASCPPPFIVIPNDNPDDSHSTVPLVPSYASPEVSNRSASRSPGPQQPPRTNSVTPNPPATALPTLPKLRGAWESSTSSPDNREKESSVYYTTAWGSPYAAPSPRRLSWSLSQFAGIDRASGDSSPASMRSGIHHDPEINNTDLLKPPAAETSARHLYSNLLSRSPGRDLLSRKGGKSIKDFTQDWINQYLSGQPRTERSNWLSDDSGSEAPSFFTAQNHFADDASDDWLGLEEDRRGEDLLRTPTLADFVSRRALAANGENSLGRQKLKDSLHKRTDTLRQEDFWGFAYDKDPQSLTMTEVKDTPHSTEMETGKAASPTEKPLPPPPADADSEPQSIPQPSESSSTPVPVKKPALDKELPTPTPTPTPRPRKKINWRGKACIIAIPVDDKRGTEESGYRLLSVEDVQQRLRHWEEEGYDIRGFTVGAPEDLSDLELGGLSRPSFPDFKDVQEEWEAGKCTVSIPDKAEWDAYVNWLQEEKLRALGVSLGDEEMPPSVSPASAALSQMAPFPGLIASPPIPTASATSNPLSIPHHFSPHFNQSANASNGIASLASPASQFSVQTPFFGVEQNLLPGYLPFQPTPPTQGALTPQSFFNVRQGNVASSIGGNLPNLTSILSPISPLHDQGAFHPGLEEPSLPSKDSQYGHFDHGPQEAVPGGTHPRAETPDHFHASNVEIAQPTPRGHSRGHNLSETLQKGLDQVGPSDYHLEESIERQLDEDDREPIRNNLHNSELFHSRWALPDNDHHGMQRVPQHLQQFYGENYVQSHANEGSDIDTNPSLSGAPHGHGSLTNNIPWHEPKPSTGSFVGGHKSKLSTSTLNVEAREFDPTGASTAQSYPSQGNAFQFSGMGSPAFTFGTGANFIPAGGYNVTAPAFTPGDASITQHHNVPPGEFKFSSASFNVAAPAFNPTGNLGPSTSAQPSASRTKIFGDIDLSQITKPPKKSKAIPIVRPDDNAQDNKNKANAEDDHGRVSSDRHKRVRRGESPEGEAQYAVPSRPLAETTNAQGSQAPNIPRDVPAEGKENEVPGQIAHDPHQKEAFGDKENKSVERNDTPVSEASTWTPFDTKDERADAQPESQEQEQEGDKVTQEAAPPVAEAAVNDEASTKKTAETSTKSSFLKPTAKPFEFKPAVPEFVPVFEQPKPVPAPEKPRNNLMASRYAVVSPPASPKRDPAPCQSAQPVAVAHADDNVPAVAADVPEDDLSRPVSEAESPNDEELNAVMEQLNDDSDVGIERLSTPRPAYELPQSALGPSKEKRHVHADIRSEAPSPSPGRGPVAQALEVPKLDFDAYSQASMSPSRGVIGGSHSPVRQLISRNEHISDWDDVISSGEDEKLVNRSRFFDRRVNDLIGSVIEERLLPLERALEAIQESVMMVTSGAQNKWLRRSVSAEIEESDADDEDDEYDEHGSYRARSPFARRDRKLDRLKNVILEALATREQQQLPAPTESPELTKLRDMVGELHSLTAQKFSEDPMANLREMMQEVVSSQLVQYQPRPSDAEEIGADSLMLQIDGLKNMLRLTDERAEQEYKLRREAQDSVAELQRLLKLAEEEAARHSEAAESAEARLLQFKEEKIPYFEQIQFRFDTLEQEHATLKLTLAEVSSKNISLEGTLDEYRFSSDNWKRESEQAKSELEKTKAENEKLRGTIDHLKTRIEDGLSIRQNLSEKFDRLQDEMVAVTRDITRDQASWRRREEEHIAKYNELRTAYSREVKLREKLESDISELEQQEREAAKLKFIFGQSQQENARLEELVATLRLENHELQNKAARYEREFHEARETSRTEIQRTRASLEADLEAANSQVNIVRAELEAQIIRLQSQLDNVRLDTDTARERYELLLEEASETKASALAAAAEAKERAMEEQRRAHERVLNDLRERHARALHNSTEDRQRTESHLMERLELSDDKVHHLEDRVKHLEEKLEIANAAARAAAEAAQTVKAESSHSHVAHSSSPSMTFSKDSMVPEKISPQALRESILVLQDQLQQRETRIEELEQELSGVDKDAPNKLKEKDTEITWLRELLGVRIDDLQDIINTLSGPSFNQHAVRDAAIRLKANLQMQLQERERAQSGQNFPSLPKLADLTASPRSLPLAAAAAWGNWRKGRENPNSGASEQTPSKSNNASSFLSGLLTPPSSNFRQAPSTSGGAATTGWRRSSETRPLRNINTTPRPLSSRQAAPLQEPPSTPPLLRRSSYDHDAEPAEYADGSFGEDVESTADGLVSASPKGTEEGPFGPHLTS</sequence>
<dbReference type="Gene3D" id="3.20.20.80">
    <property type="entry name" value="Glycosidases"/>
    <property type="match status" value="1"/>
</dbReference>
<feature type="compositionally biased region" description="Polar residues" evidence="6">
    <location>
        <begin position="1358"/>
        <end position="1368"/>
    </location>
</feature>
<comment type="similarity">
    <text evidence="1 4">Belongs to the glycosyl hydrolase 17 family.</text>
</comment>
<evidence type="ECO:0000256" key="1">
    <source>
        <dbReference type="ARBA" id="ARBA00008773"/>
    </source>
</evidence>
<feature type="chain" id="PRO_5042849624" description="Laminarinase eglC" evidence="7">
    <location>
        <begin position="19"/>
        <end position="2544"/>
    </location>
</feature>
<feature type="region of interest" description="Disordered" evidence="6">
    <location>
        <begin position="603"/>
        <end position="677"/>
    </location>
</feature>
<feature type="compositionally biased region" description="Polar residues" evidence="6">
    <location>
        <begin position="1306"/>
        <end position="1316"/>
    </location>
</feature>
<feature type="region of interest" description="Disordered" evidence="6">
    <location>
        <begin position="1235"/>
        <end position="1432"/>
    </location>
</feature>
<feature type="compositionally biased region" description="Acidic residues" evidence="6">
    <location>
        <begin position="1696"/>
        <end position="1710"/>
    </location>
</feature>
<dbReference type="CDD" id="cd06503">
    <property type="entry name" value="ATP-synt_Fo_b"/>
    <property type="match status" value="1"/>
</dbReference>
<keyword evidence="3 5" id="KW-0175">Coiled coil</keyword>
<feature type="compositionally biased region" description="Basic and acidic residues" evidence="6">
    <location>
        <begin position="1337"/>
        <end position="1357"/>
    </location>
</feature>
<evidence type="ECO:0000256" key="6">
    <source>
        <dbReference type="SAM" id="MobiDB-lite"/>
    </source>
</evidence>
<feature type="region of interest" description="Disordered" evidence="6">
    <location>
        <begin position="2405"/>
        <end position="2544"/>
    </location>
</feature>
<dbReference type="PANTHER" id="PTHR32083">
    <property type="entry name" value="CILIA AND FLAGELLA-ASSOCIATED PROTEIN 58-RELATED"/>
    <property type="match status" value="1"/>
</dbReference>
<feature type="compositionally biased region" description="Basic and acidic residues" evidence="6">
    <location>
        <begin position="604"/>
        <end position="616"/>
    </location>
</feature>
<dbReference type="Proteomes" id="UP000051487">
    <property type="component" value="Unassembled WGS sequence"/>
</dbReference>
<evidence type="ECO:0000256" key="4">
    <source>
        <dbReference type="RuleBase" id="RU004335"/>
    </source>
</evidence>
<dbReference type="PANTHER" id="PTHR32083:SF0">
    <property type="entry name" value="CILIA AND FLAGELLA-ASSOCIATED PROTEIN 58"/>
    <property type="match status" value="1"/>
</dbReference>
<feature type="compositionally biased region" description="Polar residues" evidence="6">
    <location>
        <begin position="2412"/>
        <end position="2453"/>
    </location>
</feature>
<feature type="compositionally biased region" description="Polar residues" evidence="6">
    <location>
        <begin position="336"/>
        <end position="357"/>
    </location>
</feature>
<feature type="coiled-coil region" evidence="5">
    <location>
        <begin position="2282"/>
        <end position="2316"/>
    </location>
</feature>
<dbReference type="GO" id="GO:0004553">
    <property type="term" value="F:hydrolase activity, hydrolyzing O-glycosyl compounds"/>
    <property type="evidence" value="ECO:0007669"/>
    <property type="project" value="InterPro"/>
</dbReference>
<evidence type="ECO:0008006" key="10">
    <source>
        <dbReference type="Google" id="ProtNLM"/>
    </source>
</evidence>
<comment type="caution">
    <text evidence="8">The sequence shown here is derived from an EMBL/GenBank/DDBJ whole genome shotgun (WGS) entry which is preliminary data.</text>
</comment>
<reference evidence="8 9" key="1">
    <citation type="submission" date="2015-11" db="EMBL/GenBank/DDBJ databases">
        <title>Aspergillus lentulus strain IFM 54703T.</title>
        <authorList>
            <person name="Kusuya Y."/>
            <person name="Sakai K."/>
            <person name="Kamei K."/>
            <person name="Takahashi H."/>
            <person name="Yaguchi T."/>
        </authorList>
    </citation>
    <scope>NUCLEOTIDE SEQUENCE [LARGE SCALE GENOMIC DNA]</scope>
    <source>
        <strain evidence="8 9">IFM 54703</strain>
    </source>
</reference>
<evidence type="ECO:0000256" key="7">
    <source>
        <dbReference type="SAM" id="SignalP"/>
    </source>
</evidence>
<feature type="region of interest" description="Disordered" evidence="6">
    <location>
        <begin position="1696"/>
        <end position="1716"/>
    </location>
</feature>
<gene>
    <name evidence="8" type="ORF">ALT_8123</name>
</gene>
<feature type="compositionally biased region" description="Low complexity" evidence="6">
    <location>
        <begin position="637"/>
        <end position="649"/>
    </location>
</feature>
<dbReference type="InterPro" id="IPR017853">
    <property type="entry name" value="GH"/>
</dbReference>
<proteinExistence type="inferred from homology"/>
<evidence type="ECO:0000256" key="5">
    <source>
        <dbReference type="SAM" id="Coils"/>
    </source>
</evidence>
<dbReference type="Pfam" id="PF00332">
    <property type="entry name" value="Glyco_hydro_17"/>
    <property type="match status" value="1"/>
</dbReference>
<feature type="region of interest" description="Disordered" evidence="6">
    <location>
        <begin position="2240"/>
        <end position="2266"/>
    </location>
</feature>
<keyword evidence="2" id="KW-0378">Hydrolase</keyword>
<dbReference type="SUPFAM" id="SSF51445">
    <property type="entry name" value="(Trans)glycosidases"/>
    <property type="match status" value="1"/>
</dbReference>
<dbReference type="InterPro" id="IPR000490">
    <property type="entry name" value="Glyco_hydro_17"/>
</dbReference>
<feature type="compositionally biased region" description="Low complexity" evidence="6">
    <location>
        <begin position="1486"/>
        <end position="1502"/>
    </location>
</feature>
<feature type="coiled-coil region" evidence="5">
    <location>
        <begin position="1837"/>
        <end position="1878"/>
    </location>
</feature>
<feature type="compositionally biased region" description="Basic and acidic residues" evidence="6">
    <location>
        <begin position="1256"/>
        <end position="1280"/>
    </location>
</feature>
<protein>
    <recommendedName>
        <fullName evidence="10">Laminarinase eglC</fullName>
    </recommendedName>
</protein>
<evidence type="ECO:0000256" key="3">
    <source>
        <dbReference type="ARBA" id="ARBA00023054"/>
    </source>
</evidence>
<feature type="region of interest" description="Disordered" evidence="6">
    <location>
        <begin position="311"/>
        <end position="388"/>
    </location>
</feature>
<dbReference type="GO" id="GO:0005975">
    <property type="term" value="P:carbohydrate metabolic process"/>
    <property type="evidence" value="ECO:0007669"/>
    <property type="project" value="InterPro"/>
</dbReference>
<evidence type="ECO:0000256" key="2">
    <source>
        <dbReference type="ARBA" id="ARBA00022801"/>
    </source>
</evidence>
<feature type="region of interest" description="Disordered" evidence="6">
    <location>
        <begin position="930"/>
        <end position="970"/>
    </location>
</feature>
<dbReference type="GO" id="GO:0005856">
    <property type="term" value="C:cytoskeleton"/>
    <property type="evidence" value="ECO:0007669"/>
    <property type="project" value="TreeGrafter"/>
</dbReference>
<accession>A0AAN4TDY2</accession>
<feature type="region of interest" description="Disordered" evidence="6">
    <location>
        <begin position="1448"/>
        <end position="1581"/>
    </location>
</feature>
<feature type="compositionally biased region" description="Polar residues" evidence="6">
    <location>
        <begin position="2469"/>
        <end position="2481"/>
    </location>
</feature>
<feature type="compositionally biased region" description="Low complexity" evidence="6">
    <location>
        <begin position="1395"/>
        <end position="1404"/>
    </location>
</feature>
<evidence type="ECO:0000313" key="8">
    <source>
        <dbReference type="EMBL" id="GAQ10802.1"/>
    </source>
</evidence>
<name>A0AAN4TDY2_ASPLE</name>
<evidence type="ECO:0000313" key="9">
    <source>
        <dbReference type="Proteomes" id="UP000051487"/>
    </source>
</evidence>
<feature type="coiled-coil region" evidence="5">
    <location>
        <begin position="1925"/>
        <end position="1987"/>
    </location>
</feature>
<feature type="region of interest" description="Disordered" evidence="6">
    <location>
        <begin position="2368"/>
        <end position="2387"/>
    </location>
</feature>